<evidence type="ECO:0000313" key="2">
    <source>
        <dbReference type="EMBL" id="KXN69432.1"/>
    </source>
</evidence>
<dbReference type="EMBL" id="KQ964535">
    <property type="protein sequence ID" value="KXN69432.1"/>
    <property type="molecule type" value="Genomic_DNA"/>
</dbReference>
<keyword evidence="1" id="KW-0472">Membrane</keyword>
<keyword evidence="3" id="KW-1185">Reference proteome</keyword>
<dbReference type="Proteomes" id="UP000070444">
    <property type="component" value="Unassembled WGS sequence"/>
</dbReference>
<sequence length="114" mass="12961">MAIIHSSKLGFFLHILVLTLIFVLILTNTFIAVKEWDRWRSGGLDTVIVLGSLSLILLFVYEMYIGTTYSVVKRREDDCIPEAHKPVFNLTGYNSKGYNHVSSTYSDEEARETA</sequence>
<reference evidence="2 3" key="1">
    <citation type="journal article" date="2015" name="Genome Biol. Evol.">
        <title>Phylogenomic analyses indicate that early fungi evolved digesting cell walls of algal ancestors of land plants.</title>
        <authorList>
            <person name="Chang Y."/>
            <person name="Wang S."/>
            <person name="Sekimoto S."/>
            <person name="Aerts A.L."/>
            <person name="Choi C."/>
            <person name="Clum A."/>
            <person name="LaButti K.M."/>
            <person name="Lindquist E.A."/>
            <person name="Yee Ngan C."/>
            <person name="Ohm R.A."/>
            <person name="Salamov A.A."/>
            <person name="Grigoriev I.V."/>
            <person name="Spatafora J.W."/>
            <person name="Berbee M.L."/>
        </authorList>
    </citation>
    <scope>NUCLEOTIDE SEQUENCE [LARGE SCALE GENOMIC DNA]</scope>
    <source>
        <strain evidence="2 3">NRRL 28638</strain>
    </source>
</reference>
<dbReference type="AlphaFoldDB" id="A0A137P348"/>
<evidence type="ECO:0000256" key="1">
    <source>
        <dbReference type="SAM" id="Phobius"/>
    </source>
</evidence>
<gene>
    <name evidence="2" type="ORF">CONCODRAFT_8170</name>
</gene>
<keyword evidence="1" id="KW-0812">Transmembrane</keyword>
<name>A0A137P348_CONC2</name>
<evidence type="ECO:0000313" key="3">
    <source>
        <dbReference type="Proteomes" id="UP000070444"/>
    </source>
</evidence>
<feature type="transmembrane region" description="Helical" evidence="1">
    <location>
        <begin position="12"/>
        <end position="32"/>
    </location>
</feature>
<feature type="transmembrane region" description="Helical" evidence="1">
    <location>
        <begin position="44"/>
        <end position="65"/>
    </location>
</feature>
<organism evidence="2 3">
    <name type="scientific">Conidiobolus coronatus (strain ATCC 28846 / CBS 209.66 / NRRL 28638)</name>
    <name type="common">Delacroixia coronata</name>
    <dbReference type="NCBI Taxonomy" id="796925"/>
    <lineage>
        <taxon>Eukaryota</taxon>
        <taxon>Fungi</taxon>
        <taxon>Fungi incertae sedis</taxon>
        <taxon>Zoopagomycota</taxon>
        <taxon>Entomophthoromycotina</taxon>
        <taxon>Entomophthoromycetes</taxon>
        <taxon>Entomophthorales</taxon>
        <taxon>Ancylistaceae</taxon>
        <taxon>Conidiobolus</taxon>
    </lineage>
</organism>
<proteinExistence type="predicted"/>
<protein>
    <submittedName>
        <fullName evidence="2">Uncharacterized protein</fullName>
    </submittedName>
</protein>
<accession>A0A137P348</accession>
<keyword evidence="1" id="KW-1133">Transmembrane helix</keyword>